<sequence length="59" mass="6588">MCLGGSAVEKLMPIHDAQLLTYLKLTRCKVDLLINFNAPLLHKGIKRLVMIINPKQVSS</sequence>
<dbReference type="Proteomes" id="UP001225378">
    <property type="component" value="Chromosome"/>
</dbReference>
<dbReference type="InterPro" id="IPR026350">
    <property type="entry name" value="GxxExxY"/>
</dbReference>
<dbReference type="KEGG" id="mech:Q9L42_019330"/>
<keyword evidence="2" id="KW-1185">Reference proteome</keyword>
<dbReference type="RefSeq" id="WP_305910140.1">
    <property type="nucleotide sequence ID" value="NZ_CP157743.1"/>
</dbReference>
<dbReference type="Pfam" id="PF13366">
    <property type="entry name" value="PDDEXK_3"/>
    <property type="match status" value="1"/>
</dbReference>
<dbReference type="AlphaFoldDB" id="A0AAU7P043"/>
<organism evidence="1 2">
    <name type="scientific">Methylomarinum roseum</name>
    <dbReference type="NCBI Taxonomy" id="3067653"/>
    <lineage>
        <taxon>Bacteria</taxon>
        <taxon>Pseudomonadati</taxon>
        <taxon>Pseudomonadota</taxon>
        <taxon>Gammaproteobacteria</taxon>
        <taxon>Methylococcales</taxon>
        <taxon>Methylococcaceae</taxon>
        <taxon>Methylomarinum</taxon>
    </lineage>
</organism>
<reference evidence="1 2" key="1">
    <citation type="journal article" date="2024" name="Microbiology">
        <title>Methylomarinum rosea sp. nov., a novel halophilic methanotrophic bacterium from the hypersaline Lake Elton.</title>
        <authorList>
            <person name="Suleimanov R.Z."/>
            <person name="Oshkin I.Y."/>
            <person name="Danilova O.V."/>
            <person name="Suzina N.E."/>
            <person name="Dedysh S.N."/>
        </authorList>
    </citation>
    <scope>NUCLEOTIDE SEQUENCE [LARGE SCALE GENOMIC DNA]</scope>
    <source>
        <strain evidence="1 2">Ch1-1</strain>
    </source>
</reference>
<protein>
    <submittedName>
        <fullName evidence="1">GxxExxY protein</fullName>
    </submittedName>
</protein>
<proteinExistence type="predicted"/>
<accession>A0AAU7P043</accession>
<dbReference type="NCBIfam" id="TIGR04256">
    <property type="entry name" value="GxxExxY"/>
    <property type="match status" value="1"/>
</dbReference>
<dbReference type="EMBL" id="CP157743">
    <property type="protein sequence ID" value="XBS22617.1"/>
    <property type="molecule type" value="Genomic_DNA"/>
</dbReference>
<evidence type="ECO:0000313" key="2">
    <source>
        <dbReference type="Proteomes" id="UP001225378"/>
    </source>
</evidence>
<gene>
    <name evidence="1" type="ORF">Q9L42_019330</name>
</gene>
<name>A0AAU7P043_9GAMM</name>
<evidence type="ECO:0000313" key="1">
    <source>
        <dbReference type="EMBL" id="XBS22617.1"/>
    </source>
</evidence>